<dbReference type="GO" id="GO:0003684">
    <property type="term" value="F:damaged DNA binding"/>
    <property type="evidence" value="ECO:0007669"/>
    <property type="project" value="TreeGrafter"/>
</dbReference>
<dbReference type="PANTHER" id="PTHR15114:SF1">
    <property type="entry name" value="REPLICATION PROTEIN A 14 KDA SUBUNIT"/>
    <property type="match status" value="1"/>
</dbReference>
<dbReference type="GO" id="GO:0003697">
    <property type="term" value="F:single-stranded DNA binding"/>
    <property type="evidence" value="ECO:0007669"/>
    <property type="project" value="TreeGrafter"/>
</dbReference>
<evidence type="ECO:0000313" key="4">
    <source>
        <dbReference type="Proteomes" id="UP000694843"/>
    </source>
</evidence>
<dbReference type="RefSeq" id="XP_018016455.1">
    <property type="nucleotide sequence ID" value="XM_018160966.2"/>
</dbReference>
<comment type="similarity">
    <text evidence="2">Belongs to the replication factor A protein 3 family.</text>
</comment>
<dbReference type="GO" id="GO:0006260">
    <property type="term" value="P:DNA replication"/>
    <property type="evidence" value="ECO:0007669"/>
    <property type="project" value="InterPro"/>
</dbReference>
<organism evidence="4 5">
    <name type="scientific">Hyalella azteca</name>
    <name type="common">Amphipod</name>
    <dbReference type="NCBI Taxonomy" id="294128"/>
    <lineage>
        <taxon>Eukaryota</taxon>
        <taxon>Metazoa</taxon>
        <taxon>Ecdysozoa</taxon>
        <taxon>Arthropoda</taxon>
        <taxon>Crustacea</taxon>
        <taxon>Multicrustacea</taxon>
        <taxon>Malacostraca</taxon>
        <taxon>Eumalacostraca</taxon>
        <taxon>Peracarida</taxon>
        <taxon>Amphipoda</taxon>
        <taxon>Senticaudata</taxon>
        <taxon>Talitrida</taxon>
        <taxon>Talitroidea</taxon>
        <taxon>Hyalellidae</taxon>
        <taxon>Hyalella</taxon>
    </lineage>
</organism>
<dbReference type="Pfam" id="PF08661">
    <property type="entry name" value="Rep_fac-A_3"/>
    <property type="match status" value="1"/>
</dbReference>
<dbReference type="GO" id="GO:0005662">
    <property type="term" value="C:DNA replication factor A complex"/>
    <property type="evidence" value="ECO:0007669"/>
    <property type="project" value="TreeGrafter"/>
</dbReference>
<dbReference type="PANTHER" id="PTHR15114">
    <property type="entry name" value="REPLICATION PROTEIN A3"/>
    <property type="match status" value="1"/>
</dbReference>
<dbReference type="GeneID" id="108673178"/>
<evidence type="ECO:0000256" key="3">
    <source>
        <dbReference type="ARBA" id="ARBA00023242"/>
    </source>
</evidence>
<comment type="subcellular location">
    <subcellularLocation>
        <location evidence="1">Nucleus</location>
    </subcellularLocation>
</comment>
<dbReference type="GO" id="GO:0006298">
    <property type="term" value="P:mismatch repair"/>
    <property type="evidence" value="ECO:0007669"/>
    <property type="project" value="TreeGrafter"/>
</dbReference>
<dbReference type="InterPro" id="IPR013970">
    <property type="entry name" value="Rfa2"/>
</dbReference>
<evidence type="ECO:0000256" key="2">
    <source>
        <dbReference type="ARBA" id="ARBA00009761"/>
    </source>
</evidence>
<dbReference type="GO" id="GO:0035861">
    <property type="term" value="C:site of double-strand break"/>
    <property type="evidence" value="ECO:0007669"/>
    <property type="project" value="TreeGrafter"/>
</dbReference>
<name>A0A8B7NRZ3_HYAAZ</name>
<dbReference type="Gene3D" id="2.40.50.140">
    <property type="entry name" value="Nucleic acid-binding proteins"/>
    <property type="match status" value="1"/>
</dbReference>
<dbReference type="GO" id="GO:0006284">
    <property type="term" value="P:base-excision repair"/>
    <property type="evidence" value="ECO:0007669"/>
    <property type="project" value="TreeGrafter"/>
</dbReference>
<proteinExistence type="inferred from homology"/>
<dbReference type="AlphaFoldDB" id="A0A8B7NRZ3"/>
<gene>
    <name evidence="5" type="primary">LOC108673178</name>
</gene>
<dbReference type="OrthoDB" id="188186at2759"/>
<evidence type="ECO:0000256" key="1">
    <source>
        <dbReference type="ARBA" id="ARBA00004123"/>
    </source>
</evidence>
<reference evidence="5" key="1">
    <citation type="submission" date="2025-08" db="UniProtKB">
        <authorList>
            <consortium name="RefSeq"/>
        </authorList>
    </citation>
    <scope>IDENTIFICATION</scope>
    <source>
        <tissue evidence="5">Whole organism</tissue>
    </source>
</reference>
<dbReference type="FunFam" id="2.40.50.140:FF:000395">
    <property type="entry name" value="Replication protein A3"/>
    <property type="match status" value="1"/>
</dbReference>
<accession>A0A8B7NRZ3</accession>
<sequence>MSASEARIRVNGSMLPKFSGKGVVILGKIFKVDPNGMSVTLRTSDGMTVNVVFDQPVMENLEGCLEVHGTCSGSQVHCQSYYMLPIETVENFDMDAYDQAVQLIHASDNPWRV</sequence>
<dbReference type="Proteomes" id="UP000694843">
    <property type="component" value="Unplaced"/>
</dbReference>
<dbReference type="KEGG" id="hazt:108673178"/>
<keyword evidence="3" id="KW-0539">Nucleus</keyword>
<dbReference type="InterPro" id="IPR012340">
    <property type="entry name" value="NA-bd_OB-fold"/>
</dbReference>
<dbReference type="CDD" id="cd04479">
    <property type="entry name" value="RPA3"/>
    <property type="match status" value="1"/>
</dbReference>
<evidence type="ECO:0000313" key="5">
    <source>
        <dbReference type="RefSeq" id="XP_018016455.1"/>
    </source>
</evidence>
<protein>
    <submittedName>
        <fullName evidence="5">Uncharacterized protein LOC108673178</fullName>
    </submittedName>
</protein>
<dbReference type="SUPFAM" id="SSF50249">
    <property type="entry name" value="Nucleic acid-binding proteins"/>
    <property type="match status" value="1"/>
</dbReference>
<keyword evidence="4" id="KW-1185">Reference proteome</keyword>
<dbReference type="OMA" id="AHEIQAT"/>
<dbReference type="GO" id="GO:0006289">
    <property type="term" value="P:nucleotide-excision repair"/>
    <property type="evidence" value="ECO:0007669"/>
    <property type="project" value="TreeGrafter"/>
</dbReference>
<dbReference type="GO" id="GO:0000724">
    <property type="term" value="P:double-strand break repair via homologous recombination"/>
    <property type="evidence" value="ECO:0007669"/>
    <property type="project" value="TreeGrafter"/>
</dbReference>